<dbReference type="InterPro" id="IPR006521">
    <property type="entry name" value="Tail_protein_I"/>
</dbReference>
<keyword evidence="2" id="KW-1185">Reference proteome</keyword>
<gene>
    <name evidence="1" type="ORF">HG263_02935</name>
</gene>
<dbReference type="Pfam" id="PF09684">
    <property type="entry name" value="Tail_P2_I"/>
    <property type="match status" value="1"/>
</dbReference>
<organism evidence="1 2">
    <name type="scientific">Pseudoalteromonas caenipelagi</name>
    <dbReference type="NCBI Taxonomy" id="2726988"/>
    <lineage>
        <taxon>Bacteria</taxon>
        <taxon>Pseudomonadati</taxon>
        <taxon>Pseudomonadota</taxon>
        <taxon>Gammaproteobacteria</taxon>
        <taxon>Alteromonadales</taxon>
        <taxon>Pseudoalteromonadaceae</taxon>
        <taxon>Pseudoalteromonas</taxon>
    </lineage>
</organism>
<dbReference type="RefSeq" id="WP_171624571.1">
    <property type="nucleotide sequence ID" value="NZ_JABBPG010000001.1"/>
</dbReference>
<evidence type="ECO:0000313" key="1">
    <source>
        <dbReference type="EMBL" id="NOU49503.1"/>
    </source>
</evidence>
<comment type="caution">
    <text evidence="1">The sequence shown here is derived from an EMBL/GenBank/DDBJ whole genome shotgun (WGS) entry which is preliminary data.</text>
</comment>
<protein>
    <submittedName>
        <fullName evidence="1">Phage tail protein</fullName>
    </submittedName>
</protein>
<name>A0A849VA55_9GAMM</name>
<dbReference type="Proteomes" id="UP000586305">
    <property type="component" value="Unassembled WGS sequence"/>
</dbReference>
<reference evidence="1 2" key="1">
    <citation type="submission" date="2020-04" db="EMBL/GenBank/DDBJ databases">
        <title>Pseudoalteromonas caenipelagi sp. nov., isolated from a tidal flat.</title>
        <authorList>
            <person name="Park S."/>
            <person name="Yoon J.-H."/>
        </authorList>
    </citation>
    <scope>NUCLEOTIDE SEQUENCE [LARGE SCALE GENOMIC DNA]</scope>
    <source>
        <strain evidence="1 2">JBTF-M23</strain>
    </source>
</reference>
<sequence>MQQLLPPNHSPLQLKGLQSQDQATLFDGAIANLTNMKANPHDAQLMWLVWEYGLESILPYSQDVRKTLKDGLAWQRIRGTPKSLTTALGWLELNNAQIENTPPGLHYYTYQLDAGTVPGDERLTKVVNLAQLSAPVSSELTRVYHGYDIRKQTLSSQGCAFGHVLSDYSGVMFKHQGKGLVKASFGRTQKHFVDASVEQISFAHQRKRSQISEHLDVQETGRYCLTTNQPSHLPNIIVRSRLFSQQRTLAQRVWLGPWHDRWQNANWQSQQLCSVQMNYKRITNVAPLSFSGASTGRMNYGTLNLTAKVPNE</sequence>
<dbReference type="AlphaFoldDB" id="A0A849VA55"/>
<evidence type="ECO:0000313" key="2">
    <source>
        <dbReference type="Proteomes" id="UP000586305"/>
    </source>
</evidence>
<proteinExistence type="predicted"/>
<dbReference type="EMBL" id="JABBPG010000001">
    <property type="protein sequence ID" value="NOU49503.1"/>
    <property type="molecule type" value="Genomic_DNA"/>
</dbReference>
<accession>A0A849VA55</accession>